<evidence type="ECO:0000259" key="4">
    <source>
        <dbReference type="SMART" id="SM00093"/>
    </source>
</evidence>
<dbReference type="SMART" id="SM00093">
    <property type="entry name" value="SERPIN"/>
    <property type="match status" value="1"/>
</dbReference>
<dbReference type="Proteomes" id="UP000031668">
    <property type="component" value="Unassembled WGS sequence"/>
</dbReference>
<feature type="compositionally biased region" description="Acidic residues" evidence="3">
    <location>
        <begin position="330"/>
        <end position="345"/>
    </location>
</feature>
<dbReference type="InterPro" id="IPR000215">
    <property type="entry name" value="Serpin_fam"/>
</dbReference>
<feature type="compositionally biased region" description="Acidic residues" evidence="3">
    <location>
        <begin position="350"/>
        <end position="363"/>
    </location>
</feature>
<evidence type="ECO:0000313" key="5">
    <source>
        <dbReference type="EMBL" id="KII68742.1"/>
    </source>
</evidence>
<dbReference type="EMBL" id="JWZT01002718">
    <property type="protein sequence ID" value="KII68742.1"/>
    <property type="molecule type" value="Genomic_DNA"/>
</dbReference>
<feature type="domain" description="Serpin" evidence="4">
    <location>
        <begin position="12"/>
        <end position="444"/>
    </location>
</feature>
<feature type="region of interest" description="Disordered" evidence="3">
    <location>
        <begin position="350"/>
        <end position="416"/>
    </location>
</feature>
<dbReference type="PANTHER" id="PTHR11461">
    <property type="entry name" value="SERINE PROTEASE INHIBITOR, SERPIN"/>
    <property type="match status" value="1"/>
</dbReference>
<dbReference type="InterPro" id="IPR042185">
    <property type="entry name" value="Serpin_sf_2"/>
</dbReference>
<dbReference type="InterPro" id="IPR023795">
    <property type="entry name" value="Serpin_CS"/>
</dbReference>
<dbReference type="AlphaFoldDB" id="A0A0C2N4C4"/>
<keyword evidence="6" id="KW-1185">Reference proteome</keyword>
<accession>A0A0C2N4C4</accession>
<dbReference type="InterPro" id="IPR042178">
    <property type="entry name" value="Serpin_sf_1"/>
</dbReference>
<evidence type="ECO:0000313" key="6">
    <source>
        <dbReference type="Proteomes" id="UP000031668"/>
    </source>
</evidence>
<organism evidence="5 6">
    <name type="scientific">Thelohanellus kitauei</name>
    <name type="common">Myxosporean</name>
    <dbReference type="NCBI Taxonomy" id="669202"/>
    <lineage>
        <taxon>Eukaryota</taxon>
        <taxon>Metazoa</taxon>
        <taxon>Cnidaria</taxon>
        <taxon>Myxozoa</taxon>
        <taxon>Myxosporea</taxon>
        <taxon>Bivalvulida</taxon>
        <taxon>Platysporina</taxon>
        <taxon>Myxobolidae</taxon>
        <taxon>Thelohanellus</taxon>
    </lineage>
</organism>
<protein>
    <submittedName>
        <fullName evidence="5">Serine proteinase inhibitor 1</fullName>
    </submittedName>
</protein>
<dbReference type="OrthoDB" id="9440847at2759"/>
<name>A0A0C2N4C4_THEKT</name>
<dbReference type="Pfam" id="PF00079">
    <property type="entry name" value="Serpin"/>
    <property type="match status" value="1"/>
</dbReference>
<dbReference type="Gene3D" id="2.30.39.10">
    <property type="entry name" value="Alpha-1-antitrypsin, domain 1"/>
    <property type="match status" value="1"/>
</dbReference>
<dbReference type="PANTHER" id="PTHR11461:SF211">
    <property type="entry name" value="GH10112P-RELATED"/>
    <property type="match status" value="1"/>
</dbReference>
<evidence type="ECO:0000256" key="3">
    <source>
        <dbReference type="SAM" id="MobiDB-lite"/>
    </source>
</evidence>
<dbReference type="OMA" id="QGARNIF"/>
<sequence>MSIQEVNEFTKTFLHKLFVSQNATGNVAICGLSLYVLLGAINIGLRGSAHDQLSHFLGENFDEDFYDENWQDSRTAKRWADLGDLISEFYYKHSSVHHSCDINDRYEDVSTSMFRLFKYKVNFLDPGTAAKNLNELILKKAIGPRPNIFDESMIRENELIFIDSVMISMPWKSPFDTSLTKQEPFYDNQGQSLDVAMMIEQKMNLIYDSPNLNCRILFKRFHNKNQYAVIVLPRAGHKIQDLLKDFKFDEMKIYFDASQRKYVKFAMPKFKILGPHDLVNTFKSFGLTDMFDPLRSDFGRMTDQKVFIGKFIQVIHIDIRESGVSREIDGCSDDDSILGEEDDGEDIEEITLSEPEDQNEEDDRSSTNFDSEDDGDVEPSQTSEIEDEDEPSILPSDRESEDDEDPGDEPHGDPEQFLVNRPFIFLMYASKEDVVFYRAVVTNPNAALIQ</sequence>
<reference evidence="5 6" key="1">
    <citation type="journal article" date="2014" name="Genome Biol. Evol.">
        <title>The genome of the myxosporean Thelohanellus kitauei shows adaptations to nutrient acquisition within its fish host.</title>
        <authorList>
            <person name="Yang Y."/>
            <person name="Xiong J."/>
            <person name="Zhou Z."/>
            <person name="Huo F."/>
            <person name="Miao W."/>
            <person name="Ran C."/>
            <person name="Liu Y."/>
            <person name="Zhang J."/>
            <person name="Feng J."/>
            <person name="Wang M."/>
            <person name="Wang M."/>
            <person name="Wang L."/>
            <person name="Yao B."/>
        </authorList>
    </citation>
    <scope>NUCLEOTIDE SEQUENCE [LARGE SCALE GENOMIC DNA]</scope>
    <source>
        <strain evidence="5">Wuqing</strain>
    </source>
</reference>
<dbReference type="CDD" id="cd00172">
    <property type="entry name" value="serpin"/>
    <property type="match status" value="1"/>
</dbReference>
<dbReference type="InterPro" id="IPR023796">
    <property type="entry name" value="Serpin_dom"/>
</dbReference>
<dbReference type="GO" id="GO:0005615">
    <property type="term" value="C:extracellular space"/>
    <property type="evidence" value="ECO:0007669"/>
    <property type="project" value="InterPro"/>
</dbReference>
<dbReference type="Gene3D" id="3.30.497.10">
    <property type="entry name" value="Antithrombin, subunit I, domain 2"/>
    <property type="match status" value="1"/>
</dbReference>
<proteinExistence type="inferred from homology"/>
<dbReference type="InterPro" id="IPR036186">
    <property type="entry name" value="Serpin_sf"/>
</dbReference>
<comment type="similarity">
    <text evidence="1 2">Belongs to the serpin family.</text>
</comment>
<dbReference type="PROSITE" id="PS00284">
    <property type="entry name" value="SERPIN"/>
    <property type="match status" value="1"/>
</dbReference>
<dbReference type="GO" id="GO:0004867">
    <property type="term" value="F:serine-type endopeptidase inhibitor activity"/>
    <property type="evidence" value="ECO:0007669"/>
    <property type="project" value="InterPro"/>
</dbReference>
<evidence type="ECO:0000256" key="2">
    <source>
        <dbReference type="RuleBase" id="RU000411"/>
    </source>
</evidence>
<feature type="region of interest" description="Disordered" evidence="3">
    <location>
        <begin position="326"/>
        <end position="345"/>
    </location>
</feature>
<comment type="caution">
    <text evidence="5">The sequence shown here is derived from an EMBL/GenBank/DDBJ whole genome shotgun (WGS) entry which is preliminary data.</text>
</comment>
<gene>
    <name evidence="5" type="ORF">RF11_01105</name>
</gene>
<dbReference type="SUPFAM" id="SSF56574">
    <property type="entry name" value="Serpins"/>
    <property type="match status" value="1"/>
</dbReference>
<evidence type="ECO:0000256" key="1">
    <source>
        <dbReference type="ARBA" id="ARBA00009500"/>
    </source>
</evidence>